<reference evidence="1" key="1">
    <citation type="submission" date="2023-05" db="EMBL/GenBank/DDBJ databases">
        <authorList>
            <consortium name="ELIXIR-Norway"/>
        </authorList>
    </citation>
    <scope>NUCLEOTIDE SEQUENCE</scope>
</reference>
<evidence type="ECO:0000313" key="2">
    <source>
        <dbReference type="Proteomes" id="UP001162501"/>
    </source>
</evidence>
<organism evidence="1 2">
    <name type="scientific">Rangifer tarandus platyrhynchus</name>
    <name type="common">Svalbard reindeer</name>
    <dbReference type="NCBI Taxonomy" id="3082113"/>
    <lineage>
        <taxon>Eukaryota</taxon>
        <taxon>Metazoa</taxon>
        <taxon>Chordata</taxon>
        <taxon>Craniata</taxon>
        <taxon>Vertebrata</taxon>
        <taxon>Euteleostomi</taxon>
        <taxon>Mammalia</taxon>
        <taxon>Eutheria</taxon>
        <taxon>Laurasiatheria</taxon>
        <taxon>Artiodactyla</taxon>
        <taxon>Ruminantia</taxon>
        <taxon>Pecora</taxon>
        <taxon>Cervidae</taxon>
        <taxon>Odocoileinae</taxon>
        <taxon>Rangifer</taxon>
    </lineage>
</organism>
<dbReference type="Proteomes" id="UP001162501">
    <property type="component" value="Chromosome 21"/>
</dbReference>
<protein>
    <submittedName>
        <fullName evidence="1">Uncharacterized protein</fullName>
    </submittedName>
</protein>
<evidence type="ECO:0000313" key="1">
    <source>
        <dbReference type="EMBL" id="CAN0049844.1"/>
    </source>
</evidence>
<reference evidence="1" key="2">
    <citation type="submission" date="2025-03" db="EMBL/GenBank/DDBJ databases">
        <authorList>
            <consortium name="ELIXIR-Norway"/>
            <consortium name="Elixir Norway"/>
        </authorList>
    </citation>
    <scope>NUCLEOTIDE SEQUENCE</scope>
</reference>
<dbReference type="EMBL" id="OX596105">
    <property type="protein sequence ID" value="CAN0049844.1"/>
    <property type="molecule type" value="Genomic_DNA"/>
</dbReference>
<proteinExistence type="predicted"/>
<accession>A0AC59YX16</accession>
<name>A0AC59YX16_RANTA</name>
<sequence>MQLIAEIGCLGLPEHLVPSPAGRRGPEGLGAQKTSDRSVVPESKATAPALSAAGNSGLNPYDTTPEAVEQAQAHPHGNQLLQRGCFPRPPLPAPPHPGTAEAADEFSLIVVLWKAKWWTSQKSNRENQRERSPAEHPTGQSQPALGSCGPPRNRQGRVGTEESPGLGEEPFRGAESGSGAGGEVRTWRGDLETGSPLREGGRKGAELAGVVSLVCKVFKVGALPSFVCGQDCV</sequence>
<gene>
    <name evidence="1" type="ORF">MRATA1EN22A_LOCUS11271</name>
</gene>